<protein>
    <submittedName>
        <fullName evidence="5">Colanic acid/amylovoran biosynthesis glycosyltransferase</fullName>
    </submittedName>
</protein>
<organism evidence="5 6">
    <name type="scientific">Desulfotruncus arcticus DSM 17038</name>
    <dbReference type="NCBI Taxonomy" id="1121424"/>
    <lineage>
        <taxon>Bacteria</taxon>
        <taxon>Bacillati</taxon>
        <taxon>Bacillota</taxon>
        <taxon>Clostridia</taxon>
        <taxon>Eubacteriales</taxon>
        <taxon>Desulfallaceae</taxon>
        <taxon>Desulfotruncus</taxon>
    </lineage>
</organism>
<dbReference type="GO" id="GO:0016757">
    <property type="term" value="F:glycosyltransferase activity"/>
    <property type="evidence" value="ECO:0007669"/>
    <property type="project" value="UniProtKB-KW"/>
</dbReference>
<accession>A0A1I2R7J0</accession>
<evidence type="ECO:0000313" key="5">
    <source>
        <dbReference type="EMBL" id="SFG36448.1"/>
    </source>
</evidence>
<dbReference type="PANTHER" id="PTHR12526:SF640">
    <property type="entry name" value="COLANIC ACID BIOSYNTHESIS GLYCOSYLTRANSFERASE WCAL-RELATED"/>
    <property type="match status" value="1"/>
</dbReference>
<feature type="domain" description="Glycosyl transferase family 1" evidence="4">
    <location>
        <begin position="86"/>
        <end position="247"/>
    </location>
</feature>
<name>A0A1I2R7J0_9FIRM</name>
<dbReference type="EMBL" id="FOOX01000004">
    <property type="protein sequence ID" value="SFG36448.1"/>
    <property type="molecule type" value="Genomic_DNA"/>
</dbReference>
<dbReference type="AlphaFoldDB" id="A0A1I2R7J0"/>
<evidence type="ECO:0000256" key="1">
    <source>
        <dbReference type="ARBA" id="ARBA00009481"/>
    </source>
</evidence>
<reference evidence="6" key="1">
    <citation type="submission" date="2016-10" db="EMBL/GenBank/DDBJ databases">
        <authorList>
            <person name="Varghese N."/>
            <person name="Submissions S."/>
        </authorList>
    </citation>
    <scope>NUCLEOTIDE SEQUENCE [LARGE SCALE GENOMIC DNA]</scope>
    <source>
        <strain evidence="6">DSM 17038</strain>
    </source>
</reference>
<proteinExistence type="inferred from homology"/>
<dbReference type="Gene3D" id="3.40.50.2000">
    <property type="entry name" value="Glycogen Phosphorylase B"/>
    <property type="match status" value="2"/>
</dbReference>
<evidence type="ECO:0000313" key="6">
    <source>
        <dbReference type="Proteomes" id="UP000199337"/>
    </source>
</evidence>
<dbReference type="InterPro" id="IPR001296">
    <property type="entry name" value="Glyco_trans_1"/>
</dbReference>
<dbReference type="STRING" id="341036.SAMN05660649_01429"/>
<keyword evidence="6" id="KW-1185">Reference proteome</keyword>
<evidence type="ECO:0000259" key="4">
    <source>
        <dbReference type="Pfam" id="PF00534"/>
    </source>
</evidence>
<sequence>MVAARRAGLRHLVTFYGFDVNHLPTIDPRWRERYNTLFMHVDYILCEGSHMAKCIKEMGCPEHKVLVHHLGVRADEISFKPRAWSPGEPLRVLIAASFREKKGIPYALEALGRLQHDVPLQITVIGDAGSKPASLVEKERILSVIKKHNLKPIVRMLGFQPYNVLFEEAYKHHVFLSPSITASDGDTEGGAPVTIIEMAATGMPVISTTHCDIPEVILNGYTGLLAEERNVGGLLAHLKWLVSHPDKWLSMLEHSRRHIETKYNAQKQGVYLSEIYRELACR</sequence>
<keyword evidence="2" id="KW-0328">Glycosyltransferase</keyword>
<evidence type="ECO:0000256" key="3">
    <source>
        <dbReference type="ARBA" id="ARBA00022679"/>
    </source>
</evidence>
<dbReference type="PANTHER" id="PTHR12526">
    <property type="entry name" value="GLYCOSYLTRANSFERASE"/>
    <property type="match status" value="1"/>
</dbReference>
<dbReference type="Pfam" id="PF00534">
    <property type="entry name" value="Glycos_transf_1"/>
    <property type="match status" value="1"/>
</dbReference>
<dbReference type="Proteomes" id="UP000199337">
    <property type="component" value="Unassembled WGS sequence"/>
</dbReference>
<comment type="similarity">
    <text evidence="1">Belongs to the glycosyltransferase group 1 family. Glycosyltransferase 4 subfamily.</text>
</comment>
<keyword evidence="3 5" id="KW-0808">Transferase</keyword>
<evidence type="ECO:0000256" key="2">
    <source>
        <dbReference type="ARBA" id="ARBA00022676"/>
    </source>
</evidence>
<gene>
    <name evidence="5" type="ORF">SAMN05660649_01429</name>
</gene>
<dbReference type="SUPFAM" id="SSF53756">
    <property type="entry name" value="UDP-Glycosyltransferase/glycogen phosphorylase"/>
    <property type="match status" value="1"/>
</dbReference>